<organism evidence="1 2">
    <name type="scientific">Trichinella spiralis</name>
    <name type="common">Trichina worm</name>
    <dbReference type="NCBI Taxonomy" id="6334"/>
    <lineage>
        <taxon>Eukaryota</taxon>
        <taxon>Metazoa</taxon>
        <taxon>Ecdysozoa</taxon>
        <taxon>Nematoda</taxon>
        <taxon>Enoplea</taxon>
        <taxon>Dorylaimia</taxon>
        <taxon>Trichinellida</taxon>
        <taxon>Trichinellidae</taxon>
        <taxon>Trichinella</taxon>
    </lineage>
</organism>
<sequence length="51" mass="5835">MKIQNPKNDIVPEFHGTFTLIQRLSSCPRVNGKKIILSAVNLVCQTRMHEQ</sequence>
<accession>A0A0V0YW99</accession>
<protein>
    <submittedName>
        <fullName evidence="1">Uncharacterized protein</fullName>
    </submittedName>
</protein>
<name>A0A0V0YW99_TRISP</name>
<keyword evidence="2" id="KW-1185">Reference proteome</keyword>
<proteinExistence type="predicted"/>
<dbReference type="InParanoid" id="A0A0V0YW99"/>
<reference evidence="1 2" key="1">
    <citation type="submission" date="2015-01" db="EMBL/GenBank/DDBJ databases">
        <title>Evolution of Trichinella species and genotypes.</title>
        <authorList>
            <person name="Korhonen P.K."/>
            <person name="Edoardo P."/>
            <person name="Giuseppe L.R."/>
            <person name="Gasser R.B."/>
        </authorList>
    </citation>
    <scope>NUCLEOTIDE SEQUENCE [LARGE SCALE GENOMIC DNA]</scope>
    <source>
        <strain evidence="1">ISS3</strain>
    </source>
</reference>
<dbReference type="EMBL" id="JYDH01004212">
    <property type="protein sequence ID" value="KRY04580.1"/>
    <property type="molecule type" value="Genomic_DNA"/>
</dbReference>
<comment type="caution">
    <text evidence="1">The sequence shown here is derived from an EMBL/GenBank/DDBJ whole genome shotgun (WGS) entry which is preliminary data.</text>
</comment>
<evidence type="ECO:0000313" key="1">
    <source>
        <dbReference type="EMBL" id="KRY04580.1"/>
    </source>
</evidence>
<dbReference type="AlphaFoldDB" id="A0A0V0YW99"/>
<gene>
    <name evidence="1" type="ORF">T01_3603</name>
</gene>
<evidence type="ECO:0000313" key="2">
    <source>
        <dbReference type="Proteomes" id="UP000054776"/>
    </source>
</evidence>
<dbReference type="Proteomes" id="UP000054776">
    <property type="component" value="Unassembled WGS sequence"/>
</dbReference>